<accession>A0A318HSW0</accession>
<organism evidence="2 3">
    <name type="scientific">Hoylesella shahii DSM 15611 = JCM 12083</name>
    <dbReference type="NCBI Taxonomy" id="1122991"/>
    <lineage>
        <taxon>Bacteria</taxon>
        <taxon>Pseudomonadati</taxon>
        <taxon>Bacteroidota</taxon>
        <taxon>Bacteroidia</taxon>
        <taxon>Bacteroidales</taxon>
        <taxon>Prevotellaceae</taxon>
        <taxon>Hoylesella</taxon>
    </lineage>
</organism>
<feature type="transmembrane region" description="Helical" evidence="1">
    <location>
        <begin position="45"/>
        <end position="66"/>
    </location>
</feature>
<evidence type="ECO:0000256" key="1">
    <source>
        <dbReference type="SAM" id="Phobius"/>
    </source>
</evidence>
<keyword evidence="1" id="KW-0812">Transmembrane</keyword>
<comment type="caution">
    <text evidence="2">The sequence shown here is derived from an EMBL/GenBank/DDBJ whole genome shotgun (WGS) entry which is preliminary data.</text>
</comment>
<dbReference type="Proteomes" id="UP000248314">
    <property type="component" value="Unassembled WGS sequence"/>
</dbReference>
<sequence>MQQNARLNAAKCAKVGLNEEPKNCCADASRKVKCYENAEIADENALLRLSIHPHFLPFIVLLLLFFR</sequence>
<dbReference type="AlphaFoldDB" id="A0A318HSW0"/>
<reference evidence="2 3" key="1">
    <citation type="submission" date="2018-05" db="EMBL/GenBank/DDBJ databases">
        <title>Genomic Encyclopedia of Type Strains, Phase I: the one thousand microbial genomes (KMG-I) project.</title>
        <authorList>
            <person name="Kyrpides N."/>
        </authorList>
    </citation>
    <scope>NUCLEOTIDE SEQUENCE [LARGE SCALE GENOMIC DNA]</scope>
    <source>
        <strain evidence="2 3">DSM 15611</strain>
    </source>
</reference>
<keyword evidence="1" id="KW-0472">Membrane</keyword>
<dbReference type="EMBL" id="QJJX01000018">
    <property type="protein sequence ID" value="PXX21528.1"/>
    <property type="molecule type" value="Genomic_DNA"/>
</dbReference>
<evidence type="ECO:0000313" key="2">
    <source>
        <dbReference type="EMBL" id="PXX21528.1"/>
    </source>
</evidence>
<proteinExistence type="predicted"/>
<gene>
    <name evidence="2" type="ORF">EJ73_01670</name>
</gene>
<keyword evidence="1" id="KW-1133">Transmembrane helix</keyword>
<protein>
    <submittedName>
        <fullName evidence="2">Uncharacterized protein</fullName>
    </submittedName>
</protein>
<evidence type="ECO:0000313" key="3">
    <source>
        <dbReference type="Proteomes" id="UP000248314"/>
    </source>
</evidence>
<keyword evidence="3" id="KW-1185">Reference proteome</keyword>
<name>A0A318HSW0_9BACT</name>